<proteinExistence type="predicted"/>
<evidence type="ECO:0000313" key="5">
    <source>
        <dbReference type="EMBL" id="TVO58501.1"/>
    </source>
</evidence>
<feature type="domain" description="OmpA-like" evidence="4">
    <location>
        <begin position="256"/>
        <end position="382"/>
    </location>
</feature>
<dbReference type="EMBL" id="VMNK01000003">
    <property type="protein sequence ID" value="TVO58501.1"/>
    <property type="molecule type" value="Genomic_DNA"/>
</dbReference>
<keyword evidence="1 3" id="KW-0472">Membrane</keyword>
<reference evidence="5 6" key="1">
    <citation type="submission" date="2019-07" db="EMBL/GenBank/DDBJ databases">
        <title>The pathways for chlorine oxyanion respiration interact through the shared metabolite chlorate.</title>
        <authorList>
            <person name="Barnum T.P."/>
            <person name="Cheng Y."/>
            <person name="Hill K.A."/>
            <person name="Lucas L.N."/>
            <person name="Carlson H.K."/>
            <person name="Coates J.D."/>
        </authorList>
    </citation>
    <scope>NUCLEOTIDE SEQUENCE [LARGE SCALE GENOMIC DNA]</scope>
    <source>
        <strain evidence="5 6">SFB-3</strain>
    </source>
</reference>
<accession>A0A557R019</accession>
<dbReference type="PANTHER" id="PTHR30329:SF21">
    <property type="entry name" value="LIPOPROTEIN YIAD-RELATED"/>
    <property type="match status" value="1"/>
</dbReference>
<dbReference type="PANTHER" id="PTHR30329">
    <property type="entry name" value="STATOR ELEMENT OF FLAGELLAR MOTOR COMPLEX"/>
    <property type="match status" value="1"/>
</dbReference>
<dbReference type="InterPro" id="IPR006665">
    <property type="entry name" value="OmpA-like"/>
</dbReference>
<dbReference type="PROSITE" id="PS51123">
    <property type="entry name" value="OMPA_2"/>
    <property type="match status" value="1"/>
</dbReference>
<feature type="transmembrane region" description="Helical" evidence="3">
    <location>
        <begin position="21"/>
        <end position="42"/>
    </location>
</feature>
<dbReference type="Gene3D" id="3.30.1330.60">
    <property type="entry name" value="OmpA-like domain"/>
    <property type="match status" value="1"/>
</dbReference>
<gene>
    <name evidence="5" type="ORF">FHP91_02195</name>
</gene>
<keyword evidence="3" id="KW-0812">Transmembrane</keyword>
<name>A0A557R019_9RHOO</name>
<dbReference type="NCBIfam" id="NF006543">
    <property type="entry name" value="PRK09039.1-2"/>
    <property type="match status" value="1"/>
</dbReference>
<dbReference type="GO" id="GO:0016020">
    <property type="term" value="C:membrane"/>
    <property type="evidence" value="ECO:0007669"/>
    <property type="project" value="UniProtKB-UniRule"/>
</dbReference>
<evidence type="ECO:0000256" key="1">
    <source>
        <dbReference type="PROSITE-ProRule" id="PRU00473"/>
    </source>
</evidence>
<protein>
    <submittedName>
        <fullName evidence="5">Peptidoglycan-binding protein</fullName>
    </submittedName>
</protein>
<dbReference type="AlphaFoldDB" id="A0A557R019"/>
<dbReference type="Pfam" id="PF00691">
    <property type="entry name" value="OmpA"/>
    <property type="match status" value="1"/>
</dbReference>
<dbReference type="InterPro" id="IPR050330">
    <property type="entry name" value="Bact_OuterMem_StrucFunc"/>
</dbReference>
<evidence type="ECO:0000256" key="2">
    <source>
        <dbReference type="SAM" id="Coils"/>
    </source>
</evidence>
<evidence type="ECO:0000256" key="3">
    <source>
        <dbReference type="SAM" id="Phobius"/>
    </source>
</evidence>
<dbReference type="RefSeq" id="WP_144308042.1">
    <property type="nucleotide sequence ID" value="NZ_VMNK01000003.1"/>
</dbReference>
<dbReference type="InterPro" id="IPR036737">
    <property type="entry name" value="OmpA-like_sf"/>
</dbReference>
<keyword evidence="2" id="KW-0175">Coiled coil</keyword>
<organism evidence="5 6">
    <name type="scientific">Denitromonas halophila</name>
    <dbReference type="NCBI Taxonomy" id="1629404"/>
    <lineage>
        <taxon>Bacteria</taxon>
        <taxon>Pseudomonadati</taxon>
        <taxon>Pseudomonadota</taxon>
        <taxon>Betaproteobacteria</taxon>
        <taxon>Rhodocyclales</taxon>
        <taxon>Zoogloeaceae</taxon>
        <taxon>Denitromonas</taxon>
    </lineage>
</organism>
<dbReference type="OrthoDB" id="1149075at2"/>
<dbReference type="SUPFAM" id="SSF103088">
    <property type="entry name" value="OmpA-like"/>
    <property type="match status" value="1"/>
</dbReference>
<keyword evidence="6" id="KW-1185">Reference proteome</keyword>
<keyword evidence="3" id="KW-1133">Transmembrane helix</keyword>
<evidence type="ECO:0000259" key="4">
    <source>
        <dbReference type="PROSITE" id="PS51123"/>
    </source>
</evidence>
<feature type="coiled-coil region" evidence="2">
    <location>
        <begin position="107"/>
        <end position="206"/>
    </location>
</feature>
<comment type="caution">
    <text evidence="5">The sequence shown here is derived from an EMBL/GenBank/DDBJ whole genome shotgun (WGS) entry which is preliminary data.</text>
</comment>
<sequence>MASIGRRRRGIDFWPGFVDALAALLMVMIFVILIFTIGQFVLTDAVSGRDRALAQLNAELSQLAEQLSLETNARKRADVQLGELSASLASSESARQALDVRLQSTEAARAETEAARVASEAARAAAEAEGLRLVADIAALQRLKTELEAEAARLASQLDSTGTALKEKTELSERSIAQVELLNRQLAALRTQLEQLNEALGAAETAARSKDLEIEELGKKLNVALASRVQKLARYRSEFFGRLREVLDKRDDVQIVGDRFVFSSEVLFDSASDNVSEAGKNQLAKLASTLKGIAREIPADLPWVLQVDGHTDRRPISTERFPSNWELSTARALSIVKFLRAQGIEPQRLAATGYGEFHPLDERNTDAAYAKNRRIELKLTNR</sequence>
<dbReference type="Proteomes" id="UP000319502">
    <property type="component" value="Unassembled WGS sequence"/>
</dbReference>
<dbReference type="CDD" id="cd07185">
    <property type="entry name" value="OmpA_C-like"/>
    <property type="match status" value="1"/>
</dbReference>
<evidence type="ECO:0000313" key="6">
    <source>
        <dbReference type="Proteomes" id="UP000319502"/>
    </source>
</evidence>